<dbReference type="Proteomes" id="UP000515126">
    <property type="component" value="Chromosome 2"/>
</dbReference>
<evidence type="ECO:0000256" key="1">
    <source>
        <dbReference type="SAM" id="SignalP"/>
    </source>
</evidence>
<protein>
    <submittedName>
        <fullName evidence="3">Uncharacterized protein LOC110290547</fullName>
    </submittedName>
</protein>
<reference evidence="3" key="1">
    <citation type="submission" date="2025-08" db="UniProtKB">
        <authorList>
            <consortium name="RefSeq"/>
        </authorList>
    </citation>
    <scope>IDENTIFICATION</scope>
</reference>
<accession>A0A6P5PC87</accession>
<name>A0A6P5PC87_MUSCR</name>
<dbReference type="KEGG" id="mcal:110290547"/>
<evidence type="ECO:0000313" key="2">
    <source>
        <dbReference type="Proteomes" id="UP000515126"/>
    </source>
</evidence>
<dbReference type="AlphaFoldDB" id="A0A6P5PC87"/>
<keyword evidence="2" id="KW-1185">Reference proteome</keyword>
<proteinExistence type="predicted"/>
<feature type="chain" id="PRO_5028174588" evidence="1">
    <location>
        <begin position="28"/>
        <end position="193"/>
    </location>
</feature>
<dbReference type="Gene3D" id="2.40.128.20">
    <property type="match status" value="1"/>
</dbReference>
<organism evidence="2 3">
    <name type="scientific">Mus caroli</name>
    <name type="common">Ryukyu mouse</name>
    <name type="synonym">Ricefield mouse</name>
    <dbReference type="NCBI Taxonomy" id="10089"/>
    <lineage>
        <taxon>Eukaryota</taxon>
        <taxon>Metazoa</taxon>
        <taxon>Chordata</taxon>
        <taxon>Craniata</taxon>
        <taxon>Vertebrata</taxon>
        <taxon>Euteleostomi</taxon>
        <taxon>Mammalia</taxon>
        <taxon>Eutheria</taxon>
        <taxon>Euarchontoglires</taxon>
        <taxon>Glires</taxon>
        <taxon>Rodentia</taxon>
        <taxon>Myomorpha</taxon>
        <taxon>Muroidea</taxon>
        <taxon>Muridae</taxon>
        <taxon>Murinae</taxon>
        <taxon>Mus</taxon>
        <taxon>Mus</taxon>
    </lineage>
</organism>
<keyword evidence="1" id="KW-0732">Signal</keyword>
<dbReference type="RefSeq" id="XP_021012764.1">
    <property type="nucleotide sequence ID" value="XM_021157105.1"/>
</dbReference>
<dbReference type="GeneID" id="110290547"/>
<sequence length="193" mass="22256">MLQGIQEHRGTMMTMKILLLMVALVLPSVENLFFRNPQYTLTLEQLLGKWYITRWAGNLPIPAKKRVTPLPPFVFVKNVIGKLEFRMNISKPIGCVQFKIYMDEDRYNSNIFYIWPNFKIVFRFIGGTDFAIAAHIGKFNREMEKVTMLMGRHMAPTPTVLLDFEDFVESLILNKTDIINPGCDDSCELSGQT</sequence>
<gene>
    <name evidence="3" type="primary">LOC110290547</name>
</gene>
<feature type="signal peptide" evidence="1">
    <location>
        <begin position="1"/>
        <end position="27"/>
    </location>
</feature>
<dbReference type="SUPFAM" id="SSF50814">
    <property type="entry name" value="Lipocalins"/>
    <property type="match status" value="1"/>
</dbReference>
<dbReference type="InterPro" id="IPR012674">
    <property type="entry name" value="Calycin"/>
</dbReference>
<evidence type="ECO:0000313" key="3">
    <source>
        <dbReference type="RefSeq" id="XP_021012764.1"/>
    </source>
</evidence>